<evidence type="ECO:0000313" key="1">
    <source>
        <dbReference type="EMBL" id="JAD47748.1"/>
    </source>
</evidence>
<organism evidence="1">
    <name type="scientific">Arundo donax</name>
    <name type="common">Giant reed</name>
    <name type="synonym">Donax arundinaceus</name>
    <dbReference type="NCBI Taxonomy" id="35708"/>
    <lineage>
        <taxon>Eukaryota</taxon>
        <taxon>Viridiplantae</taxon>
        <taxon>Streptophyta</taxon>
        <taxon>Embryophyta</taxon>
        <taxon>Tracheophyta</taxon>
        <taxon>Spermatophyta</taxon>
        <taxon>Magnoliopsida</taxon>
        <taxon>Liliopsida</taxon>
        <taxon>Poales</taxon>
        <taxon>Poaceae</taxon>
        <taxon>PACMAD clade</taxon>
        <taxon>Arundinoideae</taxon>
        <taxon>Arundineae</taxon>
        <taxon>Arundo</taxon>
    </lineage>
</organism>
<accession>A0A0A9Q721</accession>
<proteinExistence type="predicted"/>
<name>A0A0A9Q721_ARUDO</name>
<dbReference type="AlphaFoldDB" id="A0A0A9Q721"/>
<reference evidence="1" key="1">
    <citation type="submission" date="2014-09" db="EMBL/GenBank/DDBJ databases">
        <authorList>
            <person name="Magalhaes I.L.F."/>
            <person name="Oliveira U."/>
            <person name="Santos F.R."/>
            <person name="Vidigal T.H.D.A."/>
            <person name="Brescovit A.D."/>
            <person name="Santos A.J."/>
        </authorList>
    </citation>
    <scope>NUCLEOTIDE SEQUENCE</scope>
    <source>
        <tissue evidence="1">Shoot tissue taken approximately 20 cm above the soil surface</tissue>
    </source>
</reference>
<reference evidence="1" key="2">
    <citation type="journal article" date="2015" name="Data Brief">
        <title>Shoot transcriptome of the giant reed, Arundo donax.</title>
        <authorList>
            <person name="Barrero R.A."/>
            <person name="Guerrero F.D."/>
            <person name="Moolhuijzen P."/>
            <person name="Goolsby J.A."/>
            <person name="Tidwell J."/>
            <person name="Bellgard S.E."/>
            <person name="Bellgard M.I."/>
        </authorList>
    </citation>
    <scope>NUCLEOTIDE SEQUENCE</scope>
    <source>
        <tissue evidence="1">Shoot tissue taken approximately 20 cm above the soil surface</tissue>
    </source>
</reference>
<sequence length="80" mass="8527">MSNNSSSMSSPKPSISLSASRISLELGPFGASSLSNASVNLSKFLAIMEVKDSSDCCLFKLVEVADERLLNATLFLAHFL</sequence>
<dbReference type="EMBL" id="GBRH01250147">
    <property type="protein sequence ID" value="JAD47748.1"/>
    <property type="molecule type" value="Transcribed_RNA"/>
</dbReference>
<protein>
    <submittedName>
        <fullName evidence="1">Uncharacterized protein</fullName>
    </submittedName>
</protein>